<evidence type="ECO:0000313" key="5">
    <source>
        <dbReference type="Proteomes" id="UP001458880"/>
    </source>
</evidence>
<dbReference type="PANTHER" id="PTHR24366:SF96">
    <property type="entry name" value="LEUCINE RICH REPEAT CONTAINING 53"/>
    <property type="match status" value="1"/>
</dbReference>
<feature type="chain" id="PRO_5043508774" evidence="3">
    <location>
        <begin position="29"/>
        <end position="347"/>
    </location>
</feature>
<dbReference type="EMBL" id="JASPKY010000251">
    <property type="protein sequence ID" value="KAK9716869.1"/>
    <property type="molecule type" value="Genomic_DNA"/>
</dbReference>
<dbReference type="InterPro" id="IPR001611">
    <property type="entry name" value="Leu-rich_rpt"/>
</dbReference>
<keyword evidence="1" id="KW-0433">Leucine-rich repeat</keyword>
<evidence type="ECO:0000256" key="2">
    <source>
        <dbReference type="ARBA" id="ARBA00022737"/>
    </source>
</evidence>
<gene>
    <name evidence="4" type="ORF">QE152_g24486</name>
</gene>
<comment type="caution">
    <text evidence="4">The sequence shown here is derived from an EMBL/GenBank/DDBJ whole genome shotgun (WGS) entry which is preliminary data.</text>
</comment>
<evidence type="ECO:0000256" key="3">
    <source>
        <dbReference type="SAM" id="SignalP"/>
    </source>
</evidence>
<proteinExistence type="predicted"/>
<dbReference type="AlphaFoldDB" id="A0AAW1KGF4"/>
<keyword evidence="3" id="KW-0732">Signal</keyword>
<dbReference type="InterPro" id="IPR026906">
    <property type="entry name" value="LRR_5"/>
</dbReference>
<feature type="signal peptide" evidence="3">
    <location>
        <begin position="1"/>
        <end position="28"/>
    </location>
</feature>
<reference evidence="4 5" key="1">
    <citation type="journal article" date="2024" name="BMC Genomics">
        <title>De novo assembly and annotation of Popillia japonica's genome with initial clues to its potential as an invasive pest.</title>
        <authorList>
            <person name="Cucini C."/>
            <person name="Boschi S."/>
            <person name="Funari R."/>
            <person name="Cardaioli E."/>
            <person name="Iannotti N."/>
            <person name="Marturano G."/>
            <person name="Paoli F."/>
            <person name="Bruttini M."/>
            <person name="Carapelli A."/>
            <person name="Frati F."/>
            <person name="Nardi F."/>
        </authorList>
    </citation>
    <scope>NUCLEOTIDE SEQUENCE [LARGE SCALE GENOMIC DNA]</scope>
    <source>
        <strain evidence="4">DMR45628</strain>
    </source>
</reference>
<keyword evidence="5" id="KW-1185">Reference proteome</keyword>
<keyword evidence="2" id="KW-0677">Repeat</keyword>
<dbReference type="Pfam" id="PF13306">
    <property type="entry name" value="LRR_5"/>
    <property type="match status" value="1"/>
</dbReference>
<dbReference type="InterPro" id="IPR032675">
    <property type="entry name" value="LRR_dom_sf"/>
</dbReference>
<organism evidence="4 5">
    <name type="scientific">Popillia japonica</name>
    <name type="common">Japanese beetle</name>
    <dbReference type="NCBI Taxonomy" id="7064"/>
    <lineage>
        <taxon>Eukaryota</taxon>
        <taxon>Metazoa</taxon>
        <taxon>Ecdysozoa</taxon>
        <taxon>Arthropoda</taxon>
        <taxon>Hexapoda</taxon>
        <taxon>Insecta</taxon>
        <taxon>Pterygota</taxon>
        <taxon>Neoptera</taxon>
        <taxon>Endopterygota</taxon>
        <taxon>Coleoptera</taxon>
        <taxon>Polyphaga</taxon>
        <taxon>Scarabaeiformia</taxon>
        <taxon>Scarabaeidae</taxon>
        <taxon>Rutelinae</taxon>
        <taxon>Popillia</taxon>
    </lineage>
</organism>
<protein>
    <submittedName>
        <fullName evidence="4">Leucine rich repeat</fullName>
    </submittedName>
</protein>
<dbReference type="Gene3D" id="3.80.10.10">
    <property type="entry name" value="Ribonuclease Inhibitor"/>
    <property type="match status" value="2"/>
</dbReference>
<evidence type="ECO:0000256" key="1">
    <source>
        <dbReference type="ARBA" id="ARBA00022614"/>
    </source>
</evidence>
<accession>A0AAW1KGF4</accession>
<dbReference type="SUPFAM" id="SSF52058">
    <property type="entry name" value="L domain-like"/>
    <property type="match status" value="1"/>
</dbReference>
<dbReference type="Pfam" id="PF13855">
    <property type="entry name" value="LRR_8"/>
    <property type="match status" value="1"/>
</dbReference>
<dbReference type="Proteomes" id="UP001458880">
    <property type="component" value="Unassembled WGS sequence"/>
</dbReference>
<evidence type="ECO:0000313" key="4">
    <source>
        <dbReference type="EMBL" id="KAK9716869.1"/>
    </source>
</evidence>
<dbReference type="PANTHER" id="PTHR24366">
    <property type="entry name" value="IG(IMMUNOGLOBULIN) AND LRR(LEUCINE RICH REPEAT) DOMAINS"/>
    <property type="match status" value="1"/>
</dbReference>
<sequence length="347" mass="40103">MDSRRILCKNNVLLTLLVSLSIIKQCSCLCGDSFSQASAAITIAGLNRNYIAEKCVRNEPIETFKLLSVTEVIKPGTFSNLFRLTSIEMNNVGITKVEPGFLENTPDLKIIKLVQNKLQHIGKYTFDQIILNTLELSSNQITDISDNASEREIYYKWFVNTELTALSITHNLVTRLDAYTFSGIKGLKTINLNYNKIQSINPRTFSSINSLETLYLSGNMLLNANFEIRNKLRNVDLSFNKISYLPMDDFTPLWIMSIYPNPFECVCLRRFWKFISRKGIKLWETKSLRRPWKDEYPLCVAKYDNCDPNVQSYADHADEYFRLVNYDDLGKHNYRKEDEFIDLGIVN</sequence>
<name>A0AAW1KGF4_POPJA</name>
<dbReference type="PROSITE" id="PS51450">
    <property type="entry name" value="LRR"/>
    <property type="match status" value="1"/>
</dbReference>